<keyword evidence="2" id="KW-0229">DNA integration</keyword>
<evidence type="ECO:0000256" key="3">
    <source>
        <dbReference type="ARBA" id="ARBA00023125"/>
    </source>
</evidence>
<dbReference type="InterPro" id="IPR004107">
    <property type="entry name" value="Integrase_SAM-like_N"/>
</dbReference>
<dbReference type="GO" id="GO:0006310">
    <property type="term" value="P:DNA recombination"/>
    <property type="evidence" value="ECO:0007669"/>
    <property type="project" value="UniProtKB-KW"/>
</dbReference>
<feature type="domain" description="Core-binding (CB)" evidence="7">
    <location>
        <begin position="7"/>
        <end position="100"/>
    </location>
</feature>
<dbReference type="Gene3D" id="1.10.150.130">
    <property type="match status" value="1"/>
</dbReference>
<dbReference type="PANTHER" id="PTHR30349:SF41">
    <property type="entry name" value="INTEGRASE_RECOMBINASE PROTEIN MJ0367-RELATED"/>
    <property type="match status" value="1"/>
</dbReference>
<organism evidence="8 9">
    <name type="scientific">Lentibacillus kapialis</name>
    <dbReference type="NCBI Taxonomy" id="340214"/>
    <lineage>
        <taxon>Bacteria</taxon>
        <taxon>Bacillati</taxon>
        <taxon>Bacillota</taxon>
        <taxon>Bacilli</taxon>
        <taxon>Bacillales</taxon>
        <taxon>Bacillaceae</taxon>
        <taxon>Lentibacillus</taxon>
    </lineage>
</organism>
<dbReference type="PANTHER" id="PTHR30349">
    <property type="entry name" value="PHAGE INTEGRASE-RELATED"/>
    <property type="match status" value="1"/>
</dbReference>
<comment type="caution">
    <text evidence="8">The sequence shown here is derived from an EMBL/GenBank/DDBJ whole genome shotgun (WGS) entry which is preliminary data.</text>
</comment>
<dbReference type="InterPro" id="IPR013762">
    <property type="entry name" value="Integrase-like_cat_sf"/>
</dbReference>
<evidence type="ECO:0000313" key="8">
    <source>
        <dbReference type="EMBL" id="GGK09392.1"/>
    </source>
</evidence>
<sequence>MKRVKDPKLFLSIKTFLTLYLPEIRAKSRNTIKSYRDTLNLFFHFLKSRKNLPLHLVTTEDFSPLAVKEFLDWLIDERHCSSSTRNQRLSCIRTFYGYLAEENMELVDNYSKIQKIKQTPVPDRTLDVILTIDDIRLILKQPNAESKMGLRDQFYMALLYDTGCRNSEILNLRLKDIYINSKGEGSIHVIGKGNKFRATPISGHVLDLFNKYVAVFHPQLNKTQYLFYTVRKGIVNRMSNDNVSRFIKKYEMSAKAINPNLPSLHPHLFRHARAMHLYQAGMPLALVSEWLGHAQLETTLIYANADITLKQKAIEKVVNSNNSVFNEEPFKFENDEDVIKKLYGLAE</sequence>
<dbReference type="AlphaFoldDB" id="A0A917Q3B5"/>
<proteinExistence type="inferred from homology"/>
<dbReference type="Proteomes" id="UP000658382">
    <property type="component" value="Unassembled WGS sequence"/>
</dbReference>
<evidence type="ECO:0000256" key="5">
    <source>
        <dbReference type="PROSITE-ProRule" id="PRU01248"/>
    </source>
</evidence>
<gene>
    <name evidence="8" type="ORF">GCM10007063_34850</name>
</gene>
<evidence type="ECO:0000313" key="9">
    <source>
        <dbReference type="Proteomes" id="UP000658382"/>
    </source>
</evidence>
<keyword evidence="3 5" id="KW-0238">DNA-binding</keyword>
<evidence type="ECO:0000256" key="4">
    <source>
        <dbReference type="ARBA" id="ARBA00023172"/>
    </source>
</evidence>
<dbReference type="RefSeq" id="WP_188634387.1">
    <property type="nucleotide sequence ID" value="NZ_BMNQ01000105.1"/>
</dbReference>
<keyword evidence="9" id="KW-1185">Reference proteome</keyword>
<dbReference type="InterPro" id="IPR002104">
    <property type="entry name" value="Integrase_catalytic"/>
</dbReference>
<dbReference type="InterPro" id="IPR050090">
    <property type="entry name" value="Tyrosine_recombinase_XerCD"/>
</dbReference>
<accession>A0A917Q3B5</accession>
<dbReference type="InterPro" id="IPR044068">
    <property type="entry name" value="CB"/>
</dbReference>
<dbReference type="GO" id="GO:0015074">
    <property type="term" value="P:DNA integration"/>
    <property type="evidence" value="ECO:0007669"/>
    <property type="project" value="UniProtKB-KW"/>
</dbReference>
<dbReference type="InterPro" id="IPR011010">
    <property type="entry name" value="DNA_brk_join_enz"/>
</dbReference>
<dbReference type="Pfam" id="PF02899">
    <property type="entry name" value="Phage_int_SAM_1"/>
    <property type="match status" value="1"/>
</dbReference>
<dbReference type="InterPro" id="IPR010998">
    <property type="entry name" value="Integrase_recombinase_N"/>
</dbReference>
<dbReference type="EMBL" id="BMNQ01000105">
    <property type="protein sequence ID" value="GGK09392.1"/>
    <property type="molecule type" value="Genomic_DNA"/>
</dbReference>
<dbReference type="PROSITE" id="PS51900">
    <property type="entry name" value="CB"/>
    <property type="match status" value="1"/>
</dbReference>
<dbReference type="Gene3D" id="1.10.443.10">
    <property type="entry name" value="Intergrase catalytic core"/>
    <property type="match status" value="1"/>
</dbReference>
<comment type="similarity">
    <text evidence="1">Belongs to the 'phage' integrase family.</text>
</comment>
<name>A0A917Q3B5_9BACI</name>
<dbReference type="GO" id="GO:0003677">
    <property type="term" value="F:DNA binding"/>
    <property type="evidence" value="ECO:0007669"/>
    <property type="project" value="UniProtKB-UniRule"/>
</dbReference>
<dbReference type="Pfam" id="PF00589">
    <property type="entry name" value="Phage_integrase"/>
    <property type="match status" value="1"/>
</dbReference>
<evidence type="ECO:0000259" key="6">
    <source>
        <dbReference type="PROSITE" id="PS51898"/>
    </source>
</evidence>
<keyword evidence="4" id="KW-0233">DNA recombination</keyword>
<reference evidence="8" key="2">
    <citation type="submission" date="2020-09" db="EMBL/GenBank/DDBJ databases">
        <authorList>
            <person name="Sun Q."/>
            <person name="Ohkuma M."/>
        </authorList>
    </citation>
    <scope>NUCLEOTIDE SEQUENCE</scope>
    <source>
        <strain evidence="8">JCM 12580</strain>
    </source>
</reference>
<feature type="domain" description="Tyr recombinase" evidence="6">
    <location>
        <begin position="125"/>
        <end position="315"/>
    </location>
</feature>
<evidence type="ECO:0000256" key="2">
    <source>
        <dbReference type="ARBA" id="ARBA00022908"/>
    </source>
</evidence>
<evidence type="ECO:0000259" key="7">
    <source>
        <dbReference type="PROSITE" id="PS51900"/>
    </source>
</evidence>
<evidence type="ECO:0000256" key="1">
    <source>
        <dbReference type="ARBA" id="ARBA00008857"/>
    </source>
</evidence>
<reference evidence="8" key="1">
    <citation type="journal article" date="2014" name="Int. J. Syst. Evol. Microbiol.">
        <title>Complete genome sequence of Corynebacterium casei LMG S-19264T (=DSM 44701T), isolated from a smear-ripened cheese.</title>
        <authorList>
            <consortium name="US DOE Joint Genome Institute (JGI-PGF)"/>
            <person name="Walter F."/>
            <person name="Albersmeier A."/>
            <person name="Kalinowski J."/>
            <person name="Ruckert C."/>
        </authorList>
    </citation>
    <scope>NUCLEOTIDE SEQUENCE</scope>
    <source>
        <strain evidence="8">JCM 12580</strain>
    </source>
</reference>
<dbReference type="PROSITE" id="PS51898">
    <property type="entry name" value="TYR_RECOMBINASE"/>
    <property type="match status" value="1"/>
</dbReference>
<dbReference type="SUPFAM" id="SSF56349">
    <property type="entry name" value="DNA breaking-rejoining enzymes"/>
    <property type="match status" value="1"/>
</dbReference>
<protein>
    <submittedName>
        <fullName evidence="8">Integrase</fullName>
    </submittedName>
</protein>